<name>A0ABV6XI12_9ACTN</name>
<keyword evidence="2" id="KW-0472">Membrane</keyword>
<evidence type="ECO:0000313" key="3">
    <source>
        <dbReference type="EMBL" id="MFC1437911.1"/>
    </source>
</evidence>
<protein>
    <submittedName>
        <fullName evidence="3">DUF2530 domain-containing protein</fullName>
    </submittedName>
</protein>
<keyword evidence="2" id="KW-0812">Transmembrane</keyword>
<evidence type="ECO:0000313" key="4">
    <source>
        <dbReference type="Proteomes" id="UP001592581"/>
    </source>
</evidence>
<keyword evidence="4" id="KW-1185">Reference proteome</keyword>
<keyword evidence="2" id="KW-1133">Transmembrane helix</keyword>
<gene>
    <name evidence="3" type="ORF">ABUW04_06530</name>
</gene>
<accession>A0ABV6XI12</accession>
<comment type="caution">
    <text evidence="3">The sequence shown here is derived from an EMBL/GenBank/DDBJ whole genome shotgun (WGS) entry which is preliminary data.</text>
</comment>
<dbReference type="Proteomes" id="UP001592581">
    <property type="component" value="Unassembled WGS sequence"/>
</dbReference>
<dbReference type="InterPro" id="IPR019681">
    <property type="entry name" value="DUF2530"/>
</dbReference>
<organism evidence="3 4">
    <name type="scientific">Streptacidiphilus jeojiensis</name>
    <dbReference type="NCBI Taxonomy" id="3229225"/>
    <lineage>
        <taxon>Bacteria</taxon>
        <taxon>Bacillati</taxon>
        <taxon>Actinomycetota</taxon>
        <taxon>Actinomycetes</taxon>
        <taxon>Kitasatosporales</taxon>
        <taxon>Streptomycetaceae</taxon>
        <taxon>Streptacidiphilus</taxon>
    </lineage>
</organism>
<dbReference type="EMBL" id="JBEUKS010000002">
    <property type="protein sequence ID" value="MFC1437911.1"/>
    <property type="molecule type" value="Genomic_DNA"/>
</dbReference>
<sequence length="97" mass="10213">MKTTKLPSAPPMEANDVAIVTGGTVVWLVGFVVLLPFHGWLSDHGDTKWLWTCLAGFGLGLIGIWYCRARRDAIRRSQAAGGSDGAGGAAAEASRAE</sequence>
<dbReference type="Pfam" id="PF10745">
    <property type="entry name" value="DUF2530"/>
    <property type="match status" value="1"/>
</dbReference>
<dbReference type="RefSeq" id="WP_380563534.1">
    <property type="nucleotide sequence ID" value="NZ_JBEUKS010000002.1"/>
</dbReference>
<evidence type="ECO:0000256" key="1">
    <source>
        <dbReference type="SAM" id="MobiDB-lite"/>
    </source>
</evidence>
<feature type="region of interest" description="Disordered" evidence="1">
    <location>
        <begin position="77"/>
        <end position="97"/>
    </location>
</feature>
<proteinExistence type="predicted"/>
<evidence type="ECO:0000256" key="2">
    <source>
        <dbReference type="SAM" id="Phobius"/>
    </source>
</evidence>
<feature type="transmembrane region" description="Helical" evidence="2">
    <location>
        <begin position="49"/>
        <end position="67"/>
    </location>
</feature>
<feature type="transmembrane region" description="Helical" evidence="2">
    <location>
        <begin position="17"/>
        <end position="37"/>
    </location>
</feature>
<reference evidence="3 4" key="1">
    <citation type="submission" date="2024-06" db="EMBL/GenBank/DDBJ databases">
        <authorList>
            <person name="Lee S.D."/>
        </authorList>
    </citation>
    <scope>NUCLEOTIDE SEQUENCE [LARGE SCALE GENOMIC DNA]</scope>
    <source>
        <strain evidence="3 4">N1-10</strain>
    </source>
</reference>